<dbReference type="SFLD" id="SFLDG01135">
    <property type="entry name" value="C1.5.6:_HAD__Beta-PGM__Phospha"/>
    <property type="match status" value="1"/>
</dbReference>
<dbReference type="Gene3D" id="1.10.150.240">
    <property type="entry name" value="Putative phosphatase, domain 2"/>
    <property type="match status" value="1"/>
</dbReference>
<evidence type="ECO:0000313" key="1">
    <source>
        <dbReference type="EMBL" id="MBT9281838.1"/>
    </source>
</evidence>
<dbReference type="AlphaFoldDB" id="A0A947D2W0"/>
<proteinExistence type="predicted"/>
<dbReference type="InterPro" id="IPR023214">
    <property type="entry name" value="HAD_sf"/>
</dbReference>
<dbReference type="Proteomes" id="UP000748108">
    <property type="component" value="Unassembled WGS sequence"/>
</dbReference>
<reference evidence="1" key="1">
    <citation type="journal article" date="2021" name="Microbiology">
        <title>Metagenomic Analysis of the Microbial Community in the Underground Coal Fire Area (Kemerovo Region, Russia) Revealed Predominance of Thermophilic Members of the Phyla Deinococcus-thermus, Aquificae, and Firmicutes.</title>
        <authorList>
            <person name="Kadnikov V."/>
            <person name="Mardanov A.V."/>
            <person name="Beletsky A.V."/>
            <person name="Karnachuk O.V."/>
            <person name="Ravin N.V."/>
        </authorList>
    </citation>
    <scope>NUCLEOTIDE SEQUENCE</scope>
    <source>
        <strain evidence="1">RBS10-49</strain>
    </source>
</reference>
<dbReference type="InterPro" id="IPR036412">
    <property type="entry name" value="HAD-like_sf"/>
</dbReference>
<sequence>MLRALIFDVDGTLAETERDGHRTAFNRAFAEAGLPIVWDEATYGELLRVTGGKERIRHFLDRCPDCPALDEAAIAALHRKKTEHYTAWVQSGAIELRPGVARLIREAEAEGLRLAVATTTTPDNVEALLGRAGLRGAFHVIGAGDIVPAKKPAPDVYLWVLERLDLAPDEAIAFEDSENGLRAALAAGLRTVVTPSFYTRGEAFDGAWALLSDLGEPERPATDLRTVGRWSSMSTGFGRGWKGSDAKLVASLGLTPSASGVTEIPGESPGIHSGDEVKGIPISRRGTWKTACPVCGP</sequence>
<protein>
    <submittedName>
        <fullName evidence="1">HAD-IA family hydrolase</fullName>
    </submittedName>
</protein>
<dbReference type="GO" id="GO:0016787">
    <property type="term" value="F:hydrolase activity"/>
    <property type="evidence" value="ECO:0007669"/>
    <property type="project" value="UniProtKB-KW"/>
</dbReference>
<dbReference type="InterPro" id="IPR023198">
    <property type="entry name" value="PGP-like_dom2"/>
</dbReference>
<name>A0A947D2W0_HYDSH</name>
<dbReference type="NCBIfam" id="TIGR01509">
    <property type="entry name" value="HAD-SF-IA-v3"/>
    <property type="match status" value="1"/>
</dbReference>
<dbReference type="EMBL" id="JAHHQF010000043">
    <property type="protein sequence ID" value="MBT9281838.1"/>
    <property type="molecule type" value="Genomic_DNA"/>
</dbReference>
<dbReference type="SUPFAM" id="SSF56784">
    <property type="entry name" value="HAD-like"/>
    <property type="match status" value="1"/>
</dbReference>
<dbReference type="SFLD" id="SFLDF00035">
    <property type="entry name" value="phosphoglycolate_phosphatase"/>
    <property type="match status" value="1"/>
</dbReference>
<dbReference type="InterPro" id="IPR044999">
    <property type="entry name" value="CbbY-like"/>
</dbReference>
<dbReference type="Pfam" id="PF00702">
    <property type="entry name" value="Hydrolase"/>
    <property type="match status" value="1"/>
</dbReference>
<dbReference type="PANTHER" id="PTHR42896:SF2">
    <property type="entry name" value="CBBY-LIKE PROTEIN"/>
    <property type="match status" value="1"/>
</dbReference>
<gene>
    <name evidence="1" type="ORF">KM312_04155</name>
</gene>
<dbReference type="Gene3D" id="3.40.50.1000">
    <property type="entry name" value="HAD superfamily/HAD-like"/>
    <property type="match status" value="1"/>
</dbReference>
<dbReference type="PRINTS" id="PR00413">
    <property type="entry name" value="HADHALOGNASE"/>
</dbReference>
<dbReference type="SFLD" id="SFLDG01129">
    <property type="entry name" value="C1.5:_HAD__Beta-PGM__Phosphata"/>
    <property type="match status" value="1"/>
</dbReference>
<comment type="caution">
    <text evidence="1">The sequence shown here is derived from an EMBL/GenBank/DDBJ whole genome shotgun (WGS) entry which is preliminary data.</text>
</comment>
<keyword evidence="1" id="KW-0378">Hydrolase</keyword>
<dbReference type="SFLD" id="SFLDS00003">
    <property type="entry name" value="Haloacid_Dehalogenase"/>
    <property type="match status" value="1"/>
</dbReference>
<organism evidence="1 2">
    <name type="scientific">Hydrogenibacillus schlegelii</name>
    <name type="common">Bacillus schlegelii</name>
    <dbReference type="NCBI Taxonomy" id="1484"/>
    <lineage>
        <taxon>Bacteria</taxon>
        <taxon>Bacillati</taxon>
        <taxon>Bacillota</taxon>
        <taxon>Bacilli</taxon>
        <taxon>Bacillales</taxon>
        <taxon>Bacillales Family X. Incertae Sedis</taxon>
        <taxon>Hydrogenibacillus</taxon>
    </lineage>
</organism>
<evidence type="ECO:0000313" key="2">
    <source>
        <dbReference type="Proteomes" id="UP000748108"/>
    </source>
</evidence>
<accession>A0A947D2W0</accession>
<dbReference type="PANTHER" id="PTHR42896">
    <property type="entry name" value="XYLULOSE-1,5-BISPHOSPHATE (XUBP) PHOSPHATASE"/>
    <property type="match status" value="1"/>
</dbReference>
<dbReference type="InterPro" id="IPR006439">
    <property type="entry name" value="HAD-SF_hydro_IA"/>
</dbReference>